<keyword evidence="3" id="KW-1185">Reference proteome</keyword>
<accession>A0A3N2BLD3</accession>
<dbReference type="Proteomes" id="UP000266915">
    <property type="component" value="Unassembled WGS sequence"/>
</dbReference>
<dbReference type="EMBL" id="RKHL01000002">
    <property type="protein sequence ID" value="ROR76018.1"/>
    <property type="molecule type" value="Genomic_DNA"/>
</dbReference>
<reference evidence="2 3" key="1">
    <citation type="submission" date="2018-11" db="EMBL/GenBank/DDBJ databases">
        <title>Sequencing the genomes of 1000 actinobacteria strains.</title>
        <authorList>
            <person name="Klenk H.-P."/>
        </authorList>
    </citation>
    <scope>NUCLEOTIDE SEQUENCE [LARGE SCALE GENOMIC DNA]</scope>
    <source>
        <strain evidence="2 3">DSM 14012</strain>
    </source>
</reference>
<evidence type="ECO:0000313" key="2">
    <source>
        <dbReference type="EMBL" id="ROR76018.1"/>
    </source>
</evidence>
<sequence length="71" mass="7553">MSVRISLKNAEIDVLYDLQDGDSVGSPEHPDYGVLMGIVDKVARADQRPSQGSPGLGLVDSEACDSEVHRG</sequence>
<dbReference type="AlphaFoldDB" id="A0A3N2BLD3"/>
<protein>
    <submittedName>
        <fullName evidence="2">Uncharacterized protein</fullName>
    </submittedName>
</protein>
<comment type="caution">
    <text evidence="2">The sequence shown here is derived from an EMBL/GenBank/DDBJ whole genome shotgun (WGS) entry which is preliminary data.</text>
</comment>
<organism evidence="2 3">
    <name type="scientific">Plantibacter flavus</name>
    <dbReference type="NCBI Taxonomy" id="150123"/>
    <lineage>
        <taxon>Bacteria</taxon>
        <taxon>Bacillati</taxon>
        <taxon>Actinomycetota</taxon>
        <taxon>Actinomycetes</taxon>
        <taxon>Micrococcales</taxon>
        <taxon>Microbacteriaceae</taxon>
        <taxon>Plantibacter</taxon>
    </lineage>
</organism>
<evidence type="ECO:0000313" key="3">
    <source>
        <dbReference type="Proteomes" id="UP000266915"/>
    </source>
</evidence>
<feature type="region of interest" description="Disordered" evidence="1">
    <location>
        <begin position="47"/>
        <end position="71"/>
    </location>
</feature>
<name>A0A3N2BLD3_9MICO</name>
<evidence type="ECO:0000256" key="1">
    <source>
        <dbReference type="SAM" id="MobiDB-lite"/>
    </source>
</evidence>
<gene>
    <name evidence="2" type="ORF">EDD42_3970</name>
</gene>
<proteinExistence type="predicted"/>